<name>F5YGS7_TREPZ</name>
<dbReference type="Pfam" id="PF01171">
    <property type="entry name" value="ATP_bind_3"/>
    <property type="match status" value="1"/>
</dbReference>
<dbReference type="CDD" id="cd01992">
    <property type="entry name" value="TilS_N"/>
    <property type="match status" value="1"/>
</dbReference>
<keyword evidence="9" id="KW-1185">Reference proteome</keyword>
<sequence>MKTFEASVAAALGSRPAGTVFLAAVSGGADSTAMLAALAALRDRAGAAGGAFELRCLHVEHGIRPAAESRGDAAAVKALCAELGVPCRVVSIRPGKIAETGKEKRIGIEAAARLYRHTAWNREAQRIGAAAVLVAHTRDDLLETTLMRFLRGSGPGGLAALRQSRGRILRPILGLGRAEVLAYLAKRGLPYRTDSTNADPVYLRNRIRLKLIPCLDEFFPFWRKAVLELGETQRLSADFLSAEAARIPWKTTAPETLTLPVEEFFSHSEIIREEALFAALDRMRSKDSPGGQPRRRSLRLFAQREVSSLDLGFASLADEGADITLRRKPRSYEKGFSLLIKEPGIYKLKELTIKILSGAELENPGSASNEDGKFPAVLPAKVPGFFTGLPLVFRRYYPGDSISRGGRHYRGADITDKAGRAALITAYDARGPVAFIGPGRAGPGIGVLLAREEMNQKDRDTSPFFSIIVGGIDVQ</sequence>
<keyword evidence="6" id="KW-0963">Cytoplasm</keyword>
<reference evidence="9" key="1">
    <citation type="submission" date="2009-12" db="EMBL/GenBank/DDBJ databases">
        <title>Complete sequence of Treponema primitia strain ZAS-2.</title>
        <authorList>
            <person name="Tetu S.G."/>
            <person name="Matson E."/>
            <person name="Ren Q."/>
            <person name="Seshadri R."/>
            <person name="Elbourne L."/>
            <person name="Hassan K.A."/>
            <person name="Durkin A."/>
            <person name="Radune D."/>
            <person name="Mohamoud Y."/>
            <person name="Shay R."/>
            <person name="Jin S."/>
            <person name="Zhang X."/>
            <person name="Lucey K."/>
            <person name="Ballor N.R."/>
            <person name="Ottesen E."/>
            <person name="Rosenthal R."/>
            <person name="Allen A."/>
            <person name="Leadbetter J.R."/>
            <person name="Paulsen I.T."/>
        </authorList>
    </citation>
    <scope>NUCLEOTIDE SEQUENCE [LARGE SCALE GENOMIC DNA]</scope>
    <source>
        <strain evidence="9">ATCC BAA-887 / DSM 12427 / ZAS-2</strain>
    </source>
</reference>
<dbReference type="EMBL" id="CP001843">
    <property type="protein sequence ID" value="AEF86650.1"/>
    <property type="molecule type" value="Genomic_DNA"/>
</dbReference>
<evidence type="ECO:0000256" key="1">
    <source>
        <dbReference type="ARBA" id="ARBA00022598"/>
    </source>
</evidence>
<dbReference type="eggNOG" id="COG0037">
    <property type="taxonomic scope" value="Bacteria"/>
</dbReference>
<dbReference type="KEGG" id="tpi:TREPR_1202"/>
<evidence type="ECO:0000313" key="8">
    <source>
        <dbReference type="EMBL" id="AEF86650.1"/>
    </source>
</evidence>
<dbReference type="GO" id="GO:0006400">
    <property type="term" value="P:tRNA modification"/>
    <property type="evidence" value="ECO:0007669"/>
    <property type="project" value="UniProtKB-UniRule"/>
</dbReference>
<comment type="domain">
    <text evidence="6">The N-terminal region contains the highly conserved SGGXDS motif, predicted to be a P-loop motif involved in ATP binding.</text>
</comment>
<comment type="subcellular location">
    <subcellularLocation>
        <location evidence="6">Cytoplasm</location>
    </subcellularLocation>
</comment>
<dbReference type="HAMAP" id="MF_01161">
    <property type="entry name" value="tRNA_Ile_lys_synt"/>
    <property type="match status" value="1"/>
</dbReference>
<dbReference type="InterPro" id="IPR011063">
    <property type="entry name" value="TilS/TtcA_N"/>
</dbReference>
<dbReference type="InterPro" id="IPR012094">
    <property type="entry name" value="tRNA_Ile_lys_synt"/>
</dbReference>
<dbReference type="Gene3D" id="3.40.50.620">
    <property type="entry name" value="HUPs"/>
    <property type="match status" value="1"/>
</dbReference>
<evidence type="ECO:0000313" key="9">
    <source>
        <dbReference type="Proteomes" id="UP000009223"/>
    </source>
</evidence>
<dbReference type="InterPro" id="IPR014729">
    <property type="entry name" value="Rossmann-like_a/b/a_fold"/>
</dbReference>
<evidence type="ECO:0000259" key="7">
    <source>
        <dbReference type="Pfam" id="PF01171"/>
    </source>
</evidence>
<dbReference type="EC" id="6.3.4.19" evidence="6"/>
<dbReference type="PANTHER" id="PTHR43033">
    <property type="entry name" value="TRNA(ILE)-LYSIDINE SYNTHASE-RELATED"/>
    <property type="match status" value="1"/>
</dbReference>
<evidence type="ECO:0000256" key="5">
    <source>
        <dbReference type="ARBA" id="ARBA00048539"/>
    </source>
</evidence>
<proteinExistence type="inferred from homology"/>
<feature type="domain" description="tRNA(Ile)-lysidine/2-thiocytidine synthase N-terminal" evidence="7">
    <location>
        <begin position="21"/>
        <end position="208"/>
    </location>
</feature>
<dbReference type="InterPro" id="IPR012795">
    <property type="entry name" value="tRNA_Ile_lys_synt_N"/>
</dbReference>
<comment type="similarity">
    <text evidence="6">Belongs to the tRNA(Ile)-lysidine synthase family.</text>
</comment>
<dbReference type="AlphaFoldDB" id="F5YGS7"/>
<dbReference type="PANTHER" id="PTHR43033:SF1">
    <property type="entry name" value="TRNA(ILE)-LYSIDINE SYNTHASE-RELATED"/>
    <property type="match status" value="1"/>
</dbReference>
<evidence type="ECO:0000256" key="4">
    <source>
        <dbReference type="ARBA" id="ARBA00022840"/>
    </source>
</evidence>
<dbReference type="STRING" id="545694.TREPR_1202"/>
<keyword evidence="4 6" id="KW-0067">ATP-binding</keyword>
<dbReference type="OrthoDB" id="9807403at2"/>
<feature type="binding site" evidence="6">
    <location>
        <begin position="26"/>
        <end position="31"/>
    </location>
    <ligand>
        <name>ATP</name>
        <dbReference type="ChEBI" id="CHEBI:30616"/>
    </ligand>
</feature>
<gene>
    <name evidence="6" type="primary">tilS</name>
    <name evidence="8" type="ordered locus">TREPR_1202</name>
</gene>
<protein>
    <recommendedName>
        <fullName evidence="6">tRNA(Ile)-lysidine synthase</fullName>
        <ecNumber evidence="6">6.3.4.19</ecNumber>
    </recommendedName>
    <alternativeName>
        <fullName evidence="6">tRNA(Ile)-2-lysyl-cytidine synthase</fullName>
    </alternativeName>
    <alternativeName>
        <fullName evidence="6">tRNA(Ile)-lysidine synthetase</fullName>
    </alternativeName>
</protein>
<keyword evidence="3 6" id="KW-0547">Nucleotide-binding</keyword>
<accession>F5YGS7</accession>
<comment type="catalytic activity">
    <reaction evidence="5 6">
        <text>cytidine(34) in tRNA(Ile2) + L-lysine + ATP = lysidine(34) in tRNA(Ile2) + AMP + diphosphate + H(+)</text>
        <dbReference type="Rhea" id="RHEA:43744"/>
        <dbReference type="Rhea" id="RHEA-COMP:10625"/>
        <dbReference type="Rhea" id="RHEA-COMP:10670"/>
        <dbReference type="ChEBI" id="CHEBI:15378"/>
        <dbReference type="ChEBI" id="CHEBI:30616"/>
        <dbReference type="ChEBI" id="CHEBI:32551"/>
        <dbReference type="ChEBI" id="CHEBI:33019"/>
        <dbReference type="ChEBI" id="CHEBI:82748"/>
        <dbReference type="ChEBI" id="CHEBI:83665"/>
        <dbReference type="ChEBI" id="CHEBI:456215"/>
        <dbReference type="EC" id="6.3.4.19"/>
    </reaction>
</comment>
<evidence type="ECO:0000256" key="6">
    <source>
        <dbReference type="HAMAP-Rule" id="MF_01161"/>
    </source>
</evidence>
<reference evidence="8 9" key="2">
    <citation type="journal article" date="2011" name="ISME J.">
        <title>RNA-seq reveals cooperative metabolic interactions between two termite-gut spirochete species in co-culture.</title>
        <authorList>
            <person name="Rosenthal A.Z."/>
            <person name="Matson E.G."/>
            <person name="Eldar A."/>
            <person name="Leadbetter J.R."/>
        </authorList>
    </citation>
    <scope>NUCLEOTIDE SEQUENCE [LARGE SCALE GENOMIC DNA]</scope>
    <source>
        <strain evidence="9">ATCC BAA-887 / DSM 12427 / ZAS-2</strain>
    </source>
</reference>
<keyword evidence="1 6" id="KW-0436">Ligase</keyword>
<dbReference type="GO" id="GO:0005524">
    <property type="term" value="F:ATP binding"/>
    <property type="evidence" value="ECO:0007669"/>
    <property type="project" value="UniProtKB-UniRule"/>
</dbReference>
<dbReference type="GO" id="GO:0005737">
    <property type="term" value="C:cytoplasm"/>
    <property type="evidence" value="ECO:0007669"/>
    <property type="project" value="UniProtKB-SubCell"/>
</dbReference>
<evidence type="ECO:0000256" key="2">
    <source>
        <dbReference type="ARBA" id="ARBA00022694"/>
    </source>
</evidence>
<comment type="function">
    <text evidence="6">Ligates lysine onto the cytidine present at position 34 of the AUA codon-specific tRNA(Ile) that contains the anticodon CAU, in an ATP-dependent manner. Cytidine is converted to lysidine, thus changing the amino acid specificity of the tRNA from methionine to isoleucine.</text>
</comment>
<dbReference type="SUPFAM" id="SSF52402">
    <property type="entry name" value="Adenine nucleotide alpha hydrolases-like"/>
    <property type="match status" value="1"/>
</dbReference>
<dbReference type="NCBIfam" id="TIGR02432">
    <property type="entry name" value="lysidine_TilS_N"/>
    <property type="match status" value="1"/>
</dbReference>
<dbReference type="RefSeq" id="WP_015708872.1">
    <property type="nucleotide sequence ID" value="NC_015578.1"/>
</dbReference>
<organism evidence="8 9">
    <name type="scientific">Treponema primitia (strain ATCC BAA-887 / DSM 12427 / ZAS-2)</name>
    <dbReference type="NCBI Taxonomy" id="545694"/>
    <lineage>
        <taxon>Bacteria</taxon>
        <taxon>Pseudomonadati</taxon>
        <taxon>Spirochaetota</taxon>
        <taxon>Spirochaetia</taxon>
        <taxon>Spirochaetales</taxon>
        <taxon>Treponemataceae</taxon>
        <taxon>Treponema</taxon>
    </lineage>
</organism>
<keyword evidence="2 6" id="KW-0819">tRNA processing</keyword>
<dbReference type="HOGENOM" id="CLU_018869_0_1_12"/>
<dbReference type="Proteomes" id="UP000009223">
    <property type="component" value="Chromosome"/>
</dbReference>
<evidence type="ECO:0000256" key="3">
    <source>
        <dbReference type="ARBA" id="ARBA00022741"/>
    </source>
</evidence>
<dbReference type="GO" id="GO:0032267">
    <property type="term" value="F:tRNA(Ile)-lysidine synthase activity"/>
    <property type="evidence" value="ECO:0007669"/>
    <property type="project" value="UniProtKB-EC"/>
</dbReference>